<feature type="domain" description="GST C-terminal" evidence="5">
    <location>
        <begin position="109"/>
        <end position="249"/>
    </location>
</feature>
<dbReference type="Pfam" id="PF00043">
    <property type="entry name" value="GST_C"/>
    <property type="match status" value="1"/>
</dbReference>
<dbReference type="FunFam" id="1.20.1050.10:FF:000004">
    <property type="entry name" value="Glutathione S-transferase F2"/>
    <property type="match status" value="1"/>
</dbReference>
<proteinExistence type="inferred from homology"/>
<dbReference type="OrthoDB" id="249703at2759"/>
<evidence type="ECO:0000256" key="1">
    <source>
        <dbReference type="ARBA" id="ARBA00010128"/>
    </source>
</evidence>
<dbReference type="GO" id="GO:0006749">
    <property type="term" value="P:glutathione metabolic process"/>
    <property type="evidence" value="ECO:0007669"/>
    <property type="project" value="TreeGrafter"/>
</dbReference>
<dbReference type="Gene3D" id="1.20.1050.10">
    <property type="match status" value="1"/>
</dbReference>
<evidence type="ECO:0000313" key="6">
    <source>
        <dbReference type="EMBL" id="KAF3324917.1"/>
    </source>
</evidence>
<sequence length="274" mass="31684">MSLPNNVSPIVKVYYGKPILPEVSRVLACLYEKEFKQVAFEYVDSTPIDLIRLQASTSVPAPFFEDGSKFLFGKTSESKFNTGSESRAICRYVSETYANRGNRYLLGHDLLDRVSIEQWLKSEEQSFDPPSRALVLQLAFPLSTKSSNDLREESERLAKVLDVYNHRLGESQYLAGDEFTLADLTHLPNSQYIATSYEWGHLFDERENLKRWWEEVSIRPSWSQAVEEIERSKEEGYQEETTEEEETNYYEITRTPSKMLLKASTFLPIEESVQ</sequence>
<evidence type="ECO:0000313" key="7">
    <source>
        <dbReference type="Proteomes" id="UP000623129"/>
    </source>
</evidence>
<dbReference type="Proteomes" id="UP000623129">
    <property type="component" value="Unassembled WGS sequence"/>
</dbReference>
<dbReference type="PROSITE" id="PS50405">
    <property type="entry name" value="GST_CTER"/>
    <property type="match status" value="1"/>
</dbReference>
<dbReference type="InterPro" id="IPR004046">
    <property type="entry name" value="GST_C"/>
</dbReference>
<gene>
    <name evidence="6" type="ORF">FCM35_KLT11074</name>
</gene>
<dbReference type="GO" id="GO:0009636">
    <property type="term" value="P:response to toxic substance"/>
    <property type="evidence" value="ECO:0007669"/>
    <property type="project" value="UniProtKB-ARBA"/>
</dbReference>
<organism evidence="6 7">
    <name type="scientific">Carex littledalei</name>
    <dbReference type="NCBI Taxonomy" id="544730"/>
    <lineage>
        <taxon>Eukaryota</taxon>
        <taxon>Viridiplantae</taxon>
        <taxon>Streptophyta</taxon>
        <taxon>Embryophyta</taxon>
        <taxon>Tracheophyta</taxon>
        <taxon>Spermatophyta</taxon>
        <taxon>Magnoliopsida</taxon>
        <taxon>Liliopsida</taxon>
        <taxon>Poales</taxon>
        <taxon>Cyperaceae</taxon>
        <taxon>Cyperoideae</taxon>
        <taxon>Cariceae</taxon>
        <taxon>Carex</taxon>
        <taxon>Carex subgen. Euthyceras</taxon>
    </lineage>
</organism>
<dbReference type="GO" id="GO:0005737">
    <property type="term" value="C:cytoplasm"/>
    <property type="evidence" value="ECO:0007669"/>
    <property type="project" value="TreeGrafter"/>
</dbReference>
<dbReference type="PANTHER" id="PTHR43900:SF96">
    <property type="entry name" value="GLUTATHIONE TRANSFERASE"/>
    <property type="match status" value="1"/>
</dbReference>
<evidence type="ECO:0000256" key="2">
    <source>
        <dbReference type="ARBA" id="ARBA00012452"/>
    </source>
</evidence>
<protein>
    <recommendedName>
        <fullName evidence="2">glutathione transferase</fullName>
        <ecNumber evidence="2">2.5.1.18</ecNumber>
    </recommendedName>
</protein>
<dbReference type="AlphaFoldDB" id="A0A833QSD0"/>
<keyword evidence="6" id="KW-0804">Transcription</keyword>
<dbReference type="GO" id="GO:0004364">
    <property type="term" value="F:glutathione transferase activity"/>
    <property type="evidence" value="ECO:0007669"/>
    <property type="project" value="UniProtKB-EC"/>
</dbReference>
<dbReference type="InterPro" id="IPR036282">
    <property type="entry name" value="Glutathione-S-Trfase_C_sf"/>
</dbReference>
<dbReference type="GO" id="GO:0043295">
    <property type="term" value="F:glutathione binding"/>
    <property type="evidence" value="ECO:0007669"/>
    <property type="project" value="TreeGrafter"/>
</dbReference>
<dbReference type="GO" id="GO:0000428">
    <property type="term" value="C:DNA-directed RNA polymerase complex"/>
    <property type="evidence" value="ECO:0007669"/>
    <property type="project" value="UniProtKB-KW"/>
</dbReference>
<evidence type="ECO:0000259" key="5">
    <source>
        <dbReference type="PROSITE" id="PS50405"/>
    </source>
</evidence>
<accession>A0A833QSD0</accession>
<dbReference type="EMBL" id="SWLB01000021">
    <property type="protein sequence ID" value="KAF3324917.1"/>
    <property type="molecule type" value="Genomic_DNA"/>
</dbReference>
<comment type="caution">
    <text evidence="6">The sequence shown here is derived from an EMBL/GenBank/DDBJ whole genome shotgun (WGS) entry which is preliminary data.</text>
</comment>
<dbReference type="Gene3D" id="3.40.30.10">
    <property type="entry name" value="Glutaredoxin"/>
    <property type="match status" value="1"/>
</dbReference>
<keyword evidence="7" id="KW-1185">Reference proteome</keyword>
<dbReference type="SUPFAM" id="SSF47616">
    <property type="entry name" value="GST C-terminal domain-like"/>
    <property type="match status" value="1"/>
</dbReference>
<dbReference type="EC" id="2.5.1.18" evidence="2"/>
<dbReference type="InterPro" id="IPR040079">
    <property type="entry name" value="Glutathione_S-Trfase"/>
</dbReference>
<dbReference type="SFLD" id="SFLDS00019">
    <property type="entry name" value="Glutathione_Transferase_(cytos"/>
    <property type="match status" value="1"/>
</dbReference>
<keyword evidence="6" id="KW-0240">DNA-directed RNA polymerase</keyword>
<dbReference type="InterPro" id="IPR010987">
    <property type="entry name" value="Glutathione-S-Trfase_C-like"/>
</dbReference>
<name>A0A833QSD0_9POAL</name>
<comment type="similarity">
    <text evidence="1">Belongs to the GST superfamily. Phi family.</text>
</comment>
<dbReference type="PANTHER" id="PTHR43900">
    <property type="entry name" value="GLUTATHIONE S-TRANSFERASE RHO"/>
    <property type="match status" value="1"/>
</dbReference>
<comment type="catalytic activity">
    <reaction evidence="4">
        <text>RX + glutathione = an S-substituted glutathione + a halide anion + H(+)</text>
        <dbReference type="Rhea" id="RHEA:16437"/>
        <dbReference type="ChEBI" id="CHEBI:15378"/>
        <dbReference type="ChEBI" id="CHEBI:16042"/>
        <dbReference type="ChEBI" id="CHEBI:17792"/>
        <dbReference type="ChEBI" id="CHEBI:57925"/>
        <dbReference type="ChEBI" id="CHEBI:90779"/>
        <dbReference type="EC" id="2.5.1.18"/>
    </reaction>
</comment>
<reference evidence="6" key="1">
    <citation type="submission" date="2020-01" db="EMBL/GenBank/DDBJ databases">
        <title>Genome sequence of Kobresia littledalei, the first chromosome-level genome in the family Cyperaceae.</title>
        <authorList>
            <person name="Qu G."/>
        </authorList>
    </citation>
    <scope>NUCLEOTIDE SEQUENCE</scope>
    <source>
        <strain evidence="6">C.B.Clarke</strain>
        <tissue evidence="6">Leaf</tissue>
    </source>
</reference>
<keyword evidence="3" id="KW-0808">Transferase</keyword>
<evidence type="ECO:0000256" key="3">
    <source>
        <dbReference type="ARBA" id="ARBA00022679"/>
    </source>
</evidence>
<evidence type="ECO:0000256" key="4">
    <source>
        <dbReference type="ARBA" id="ARBA00047960"/>
    </source>
</evidence>